<feature type="compositionally biased region" description="Pro residues" evidence="1">
    <location>
        <begin position="225"/>
        <end position="240"/>
    </location>
</feature>
<reference evidence="2" key="1">
    <citation type="journal article" date="2021" name="J Fungi (Basel)">
        <title>Virulence traits and population genomics of the black yeast Aureobasidium melanogenum.</title>
        <authorList>
            <person name="Cernosa A."/>
            <person name="Sun X."/>
            <person name="Gostincar C."/>
            <person name="Fang C."/>
            <person name="Gunde-Cimerman N."/>
            <person name="Song Z."/>
        </authorList>
    </citation>
    <scope>NUCLEOTIDE SEQUENCE</scope>
    <source>
        <strain evidence="2">EXF-9911</strain>
    </source>
</reference>
<evidence type="ECO:0000256" key="1">
    <source>
        <dbReference type="SAM" id="MobiDB-lite"/>
    </source>
</evidence>
<feature type="non-terminal residue" evidence="2">
    <location>
        <position position="1"/>
    </location>
</feature>
<feature type="compositionally biased region" description="Acidic residues" evidence="1">
    <location>
        <begin position="471"/>
        <end position="487"/>
    </location>
</feature>
<feature type="region of interest" description="Disordered" evidence="1">
    <location>
        <begin position="468"/>
        <end position="487"/>
    </location>
</feature>
<comment type="caution">
    <text evidence="2">The sequence shown here is derived from an EMBL/GenBank/DDBJ whole genome shotgun (WGS) entry which is preliminary data.</text>
</comment>
<reference evidence="2" key="2">
    <citation type="submission" date="2021-08" db="EMBL/GenBank/DDBJ databases">
        <authorList>
            <person name="Gostincar C."/>
            <person name="Sun X."/>
            <person name="Song Z."/>
            <person name="Gunde-Cimerman N."/>
        </authorList>
    </citation>
    <scope>NUCLEOTIDE SEQUENCE</scope>
    <source>
        <strain evidence="2">EXF-9911</strain>
    </source>
</reference>
<dbReference type="Proteomes" id="UP000779574">
    <property type="component" value="Unassembled WGS sequence"/>
</dbReference>
<name>A0A9P8IX65_AURME</name>
<evidence type="ECO:0000313" key="3">
    <source>
        <dbReference type="Proteomes" id="UP000779574"/>
    </source>
</evidence>
<dbReference type="EMBL" id="JAHFXF010001505">
    <property type="protein sequence ID" value="KAG9666440.1"/>
    <property type="molecule type" value="Genomic_DNA"/>
</dbReference>
<sequence>VHQIQDLDGFKYCFNNNWSSKDDNGYRYSYTCLDSLENKDRHANGFRATNAATRRPGANTRGVRKPTYDCKGQIAVKFSAMRQSVEVVYKHHAIHKTVAERRPPPRKDSKRKSVTHQSVSDTTPDASLLSFADQDTHENSFILQDVDTSAFQPYPDPVELAVTKKPPRKVKDSATQPRPKRQKIQPIQPADQAERPLSLVEILQQSMAPTDTSTANREPNANLSPSPPPPPPLWHDPPSAPVTILSNTLSGTYPPLASRPTFNPAYQQPQPPDVGRFSKLAVPCFKCKAAHTQLTGVSAAITGAVAVSGNSSSNSSSAVHAMPNITYNPGVPDIPEQDDRLKLFDQVWVSAGFGEYCNHTAFTVERFMVPNECKSEEFSFTNIRSRIIPGEFGLIDRERCVLVTFSDTSCSEDGAIIQDLRGASEEEDPSHTCLDLYTMDGPNRIEGQSMMLACGEDIEEEEWVDPFISPENEDPEDPNDNDNDDDQLISTRSVDAELSSDHVTVAPADGPNCNSAMHRDTDTKVQGHCHSFKKPFLSLSASIKKRADDSAIGGSQPCSVLVFSDDDCKKDGAAIVDLNNTAALGVCHNVTLHHGNDLVTPIAGHSWKWVCGRQNINDCLNPKASKHHSKTSKHHSKASTTTVKKSKTFTVTATTSLACSLTTEAAHSLDVVTSVITNEPVTHTITSVFTKTQLRVRTKLITSVATDVSTVHHTVTKPFSTTYKVCDAEASPQS</sequence>
<feature type="region of interest" description="Disordered" evidence="1">
    <location>
        <begin position="209"/>
        <end position="247"/>
    </location>
</feature>
<gene>
    <name evidence="2" type="ORF">KCU76_g17993</name>
</gene>
<organism evidence="2 3">
    <name type="scientific">Aureobasidium melanogenum</name>
    <name type="common">Aureobasidium pullulans var. melanogenum</name>
    <dbReference type="NCBI Taxonomy" id="46634"/>
    <lineage>
        <taxon>Eukaryota</taxon>
        <taxon>Fungi</taxon>
        <taxon>Dikarya</taxon>
        <taxon>Ascomycota</taxon>
        <taxon>Pezizomycotina</taxon>
        <taxon>Dothideomycetes</taxon>
        <taxon>Dothideomycetidae</taxon>
        <taxon>Dothideales</taxon>
        <taxon>Saccotheciaceae</taxon>
        <taxon>Aureobasidium</taxon>
    </lineage>
</organism>
<accession>A0A9P8IX65</accession>
<feature type="region of interest" description="Disordered" evidence="1">
    <location>
        <begin position="96"/>
        <end position="126"/>
    </location>
</feature>
<feature type="region of interest" description="Disordered" evidence="1">
    <location>
        <begin position="159"/>
        <end position="193"/>
    </location>
</feature>
<feature type="non-terminal residue" evidence="2">
    <location>
        <position position="734"/>
    </location>
</feature>
<proteinExistence type="predicted"/>
<feature type="compositionally biased region" description="Polar residues" evidence="1">
    <location>
        <begin position="115"/>
        <end position="125"/>
    </location>
</feature>
<protein>
    <submittedName>
        <fullName evidence="2">Uncharacterized protein</fullName>
    </submittedName>
</protein>
<feature type="compositionally biased region" description="Basic and acidic residues" evidence="1">
    <location>
        <begin position="97"/>
        <end position="107"/>
    </location>
</feature>
<evidence type="ECO:0000313" key="2">
    <source>
        <dbReference type="EMBL" id="KAG9666440.1"/>
    </source>
</evidence>
<dbReference type="AlphaFoldDB" id="A0A9P8IX65"/>